<dbReference type="OMA" id="WTSMIPA"/>
<evidence type="ECO:0000313" key="3">
    <source>
        <dbReference type="EMBL" id="KIV97046.1"/>
    </source>
</evidence>
<dbReference type="HOGENOM" id="CLU_1517873_0_0_1"/>
<dbReference type="RefSeq" id="XP_016228620.1">
    <property type="nucleotide sequence ID" value="XM_016364971.1"/>
</dbReference>
<feature type="compositionally biased region" description="Low complexity" evidence="1">
    <location>
        <begin position="111"/>
        <end position="122"/>
    </location>
</feature>
<dbReference type="Proteomes" id="UP000054302">
    <property type="component" value="Unassembled WGS sequence"/>
</dbReference>
<keyword evidence="4" id="KW-1185">Reference proteome</keyword>
<keyword evidence="2" id="KW-0732">Signal</keyword>
<organism evidence="3 4">
    <name type="scientific">Exophiala mesophila</name>
    <name type="common">Black yeast-like fungus</name>
    <dbReference type="NCBI Taxonomy" id="212818"/>
    <lineage>
        <taxon>Eukaryota</taxon>
        <taxon>Fungi</taxon>
        <taxon>Dikarya</taxon>
        <taxon>Ascomycota</taxon>
        <taxon>Pezizomycotina</taxon>
        <taxon>Eurotiomycetes</taxon>
        <taxon>Chaetothyriomycetidae</taxon>
        <taxon>Chaetothyriales</taxon>
        <taxon>Herpotrichiellaceae</taxon>
        <taxon>Exophiala</taxon>
    </lineage>
</organism>
<dbReference type="GeneID" id="27318693"/>
<dbReference type="VEuPathDB" id="FungiDB:PV10_00848"/>
<feature type="compositionally biased region" description="Low complexity" evidence="1">
    <location>
        <begin position="138"/>
        <end position="149"/>
    </location>
</feature>
<evidence type="ECO:0000313" key="4">
    <source>
        <dbReference type="Proteomes" id="UP000054302"/>
    </source>
</evidence>
<gene>
    <name evidence="3" type="ORF">PV10_00848</name>
</gene>
<accession>A0A0D1Y8S2</accession>
<name>A0A0D1Y8S2_EXOME</name>
<dbReference type="AlphaFoldDB" id="A0A0D1Y8S2"/>
<evidence type="ECO:0000256" key="1">
    <source>
        <dbReference type="SAM" id="MobiDB-lite"/>
    </source>
</evidence>
<reference evidence="3 4" key="1">
    <citation type="submission" date="2015-01" db="EMBL/GenBank/DDBJ databases">
        <title>The Genome Sequence of Exophiala mesophila CBS40295.</title>
        <authorList>
            <consortium name="The Broad Institute Genomics Platform"/>
            <person name="Cuomo C."/>
            <person name="de Hoog S."/>
            <person name="Gorbushina A."/>
            <person name="Stielow B."/>
            <person name="Teixiera M."/>
            <person name="Abouelleil A."/>
            <person name="Chapman S.B."/>
            <person name="Priest M."/>
            <person name="Young S.K."/>
            <person name="Wortman J."/>
            <person name="Nusbaum C."/>
            <person name="Birren B."/>
        </authorList>
    </citation>
    <scope>NUCLEOTIDE SEQUENCE [LARGE SCALE GENOMIC DNA]</scope>
    <source>
        <strain evidence="3 4">CBS 40295</strain>
    </source>
</reference>
<feature type="chain" id="PRO_5002246744" evidence="2">
    <location>
        <begin position="23"/>
        <end position="177"/>
    </location>
</feature>
<feature type="region of interest" description="Disordered" evidence="1">
    <location>
        <begin position="111"/>
        <end position="149"/>
    </location>
</feature>
<proteinExistence type="predicted"/>
<sequence length="177" mass="17317">MKSFIAATLFAASALAIAPSGADYQTGDWGFTYTLPDGETSVASAGGPATATASFPAALTQSASGGDKVWTSYTSYTATYSSGNSTWGVPTTVSYSVGEGWTSMIPAAPKTSSASSVTPASTEGAKSTLAPTTTVKPSTHAASSTSPTASAFTGAANTNGKMAGVGAMAMAGLALVL</sequence>
<feature type="signal peptide" evidence="2">
    <location>
        <begin position="1"/>
        <end position="22"/>
    </location>
</feature>
<evidence type="ECO:0000256" key="2">
    <source>
        <dbReference type="SAM" id="SignalP"/>
    </source>
</evidence>
<dbReference type="EMBL" id="KN847520">
    <property type="protein sequence ID" value="KIV97046.1"/>
    <property type="molecule type" value="Genomic_DNA"/>
</dbReference>
<protein>
    <submittedName>
        <fullName evidence="3">Uncharacterized protein</fullName>
    </submittedName>
</protein>